<dbReference type="EMBL" id="CP046235">
    <property type="protein sequence ID" value="WFD47489.1"/>
    <property type="molecule type" value="Genomic_DNA"/>
</dbReference>
<accession>A0ABY8EPL3</accession>
<proteinExistence type="predicted"/>
<dbReference type="InterPro" id="IPR019038">
    <property type="entry name" value="POLD3"/>
</dbReference>
<reference evidence="6 7" key="1">
    <citation type="journal article" date="2020" name="Elife">
        <title>Loss of centromere function drives karyotype evolution in closely related Malassezia species.</title>
        <authorList>
            <person name="Sankaranarayanan S.R."/>
            <person name="Ianiri G."/>
            <person name="Coelho M.A."/>
            <person name="Reza M.H."/>
            <person name="Thimmappa B.C."/>
            <person name="Ganguly P."/>
            <person name="Vadnala R.N."/>
            <person name="Sun S."/>
            <person name="Siddharthan R."/>
            <person name="Tellgren-Roth C."/>
            <person name="Dawson T.L."/>
            <person name="Heitman J."/>
            <person name="Sanyal K."/>
        </authorList>
    </citation>
    <scope>NUCLEOTIDE SEQUENCE [LARGE SCALE GENOMIC DNA]</scope>
    <source>
        <strain evidence="6">CBS14141</strain>
    </source>
</reference>
<feature type="compositionally biased region" description="Basic and acidic residues" evidence="5">
    <location>
        <begin position="151"/>
        <end position="161"/>
    </location>
</feature>
<evidence type="ECO:0000256" key="4">
    <source>
        <dbReference type="ARBA" id="ARBA00023242"/>
    </source>
</evidence>
<evidence type="ECO:0000256" key="3">
    <source>
        <dbReference type="ARBA" id="ARBA00022705"/>
    </source>
</evidence>
<feature type="compositionally biased region" description="Basic and acidic residues" evidence="5">
    <location>
        <begin position="118"/>
        <end position="133"/>
    </location>
</feature>
<dbReference type="Gene3D" id="3.90.1030.20">
    <property type="entry name" value="DNA polymerase delta, p66 (Cdc27) subunit, wHTH domain"/>
    <property type="match status" value="1"/>
</dbReference>
<feature type="compositionally biased region" description="Basic residues" evidence="5">
    <location>
        <begin position="163"/>
        <end position="176"/>
    </location>
</feature>
<dbReference type="PANTHER" id="PTHR17598:SF13">
    <property type="entry name" value="DNA POLYMERASE DELTA SUBUNIT 3"/>
    <property type="match status" value="1"/>
</dbReference>
<organism evidence="6 7">
    <name type="scientific">Malassezia furfur</name>
    <name type="common">Pityriasis versicolor infection agent</name>
    <name type="synonym">Pityrosporum furfur</name>
    <dbReference type="NCBI Taxonomy" id="55194"/>
    <lineage>
        <taxon>Eukaryota</taxon>
        <taxon>Fungi</taxon>
        <taxon>Dikarya</taxon>
        <taxon>Basidiomycota</taxon>
        <taxon>Ustilaginomycotina</taxon>
        <taxon>Malasseziomycetes</taxon>
        <taxon>Malasseziales</taxon>
        <taxon>Malasseziaceae</taxon>
        <taxon>Malassezia</taxon>
    </lineage>
</organism>
<evidence type="ECO:0000256" key="2">
    <source>
        <dbReference type="ARBA" id="ARBA00017589"/>
    </source>
</evidence>
<sequence length="250" mass="26808">MHDWMTRQDDASVYATYVVRGQRKDADTGATVETIELVGSDALDNARAQYTAPECLLYAVQAHKSYDAPLLASVNRETLHDAEMLARVQADTSRLGAITNAHTPSGDLPAVAPRRPPPAKDTKPAKPPADDTKPAAPPTDDSKPAAAPARVDTKREGEPHPSKPGRKRRLVVRKIKTKNEKGYTVTRDVEEYGSYSEDDAEDAPATSAPAAPSAQAPPSAPSAPAKRPPPTKPKPKSAQQASLTSFFTKR</sequence>
<comment type="subcellular location">
    <subcellularLocation>
        <location evidence="1">Nucleus</location>
    </subcellularLocation>
</comment>
<dbReference type="InterPro" id="IPR041913">
    <property type="entry name" value="POLD3_sf"/>
</dbReference>
<evidence type="ECO:0000256" key="1">
    <source>
        <dbReference type="ARBA" id="ARBA00004123"/>
    </source>
</evidence>
<feature type="region of interest" description="Disordered" evidence="5">
    <location>
        <begin position="98"/>
        <end position="250"/>
    </location>
</feature>
<keyword evidence="3" id="KW-0235">DNA replication</keyword>
<keyword evidence="7" id="KW-1185">Reference proteome</keyword>
<dbReference type="Proteomes" id="UP000818624">
    <property type="component" value="Chromosome 2"/>
</dbReference>
<evidence type="ECO:0000313" key="6">
    <source>
        <dbReference type="EMBL" id="WFD47489.1"/>
    </source>
</evidence>
<keyword evidence="4" id="KW-0539">Nucleus</keyword>
<feature type="compositionally biased region" description="Low complexity" evidence="5">
    <location>
        <begin position="203"/>
        <end position="217"/>
    </location>
</feature>
<evidence type="ECO:0000313" key="7">
    <source>
        <dbReference type="Proteomes" id="UP000818624"/>
    </source>
</evidence>
<protein>
    <recommendedName>
        <fullName evidence="2">DNA polymerase delta subunit 3</fullName>
    </recommendedName>
</protein>
<feature type="compositionally biased region" description="Pro residues" evidence="5">
    <location>
        <begin position="218"/>
        <end position="232"/>
    </location>
</feature>
<dbReference type="PANTHER" id="PTHR17598">
    <property type="entry name" value="DNA POLYMERASE DELTA SUBUNIT 3"/>
    <property type="match status" value="1"/>
</dbReference>
<dbReference type="Pfam" id="PF09507">
    <property type="entry name" value="CDC27"/>
    <property type="match status" value="2"/>
</dbReference>
<name>A0ABY8EPL3_MALFU</name>
<gene>
    <name evidence="6" type="ORF">GLX27_002141</name>
</gene>
<evidence type="ECO:0000256" key="5">
    <source>
        <dbReference type="SAM" id="MobiDB-lite"/>
    </source>
</evidence>